<accession>A0A1Y0CH30</accession>
<dbReference type="KEGG" id="bhk:B4U37_00150"/>
<dbReference type="Proteomes" id="UP000324517">
    <property type="component" value="Unassembled WGS sequence"/>
</dbReference>
<evidence type="ECO:0000313" key="2">
    <source>
        <dbReference type="EMBL" id="TYS63416.1"/>
    </source>
</evidence>
<dbReference type="InterPro" id="IPR019644">
    <property type="entry name" value="DUF2508"/>
</dbReference>
<proteinExistence type="predicted"/>
<reference evidence="1 3" key="1">
    <citation type="submission" date="2017-04" db="EMBL/GenBank/DDBJ databases">
        <title>Complete Genome Sequence of the Bacillus horikoshii 20a strain from Cuatro Cienegas, Coahuila, Mexico.</title>
        <authorList>
            <person name="Zarza E."/>
            <person name="Alcaraz L.D."/>
            <person name="Aguilar-Salinas B."/>
            <person name="Islas A."/>
            <person name="Olmedo-Alvarez G."/>
        </authorList>
    </citation>
    <scope>NUCLEOTIDE SEQUENCE [LARGE SCALE GENOMIC DNA]</scope>
    <source>
        <strain evidence="1 3">20a</strain>
    </source>
</reference>
<dbReference type="OrthoDB" id="2166610at2"/>
<dbReference type="EMBL" id="VTET01000020">
    <property type="protein sequence ID" value="TYS63416.1"/>
    <property type="molecule type" value="Genomic_DNA"/>
</dbReference>
<organism evidence="2 4">
    <name type="scientific">Sutcliffiella horikoshii</name>
    <dbReference type="NCBI Taxonomy" id="79883"/>
    <lineage>
        <taxon>Bacteria</taxon>
        <taxon>Bacillati</taxon>
        <taxon>Bacillota</taxon>
        <taxon>Bacilli</taxon>
        <taxon>Bacillales</taxon>
        <taxon>Bacillaceae</taxon>
        <taxon>Sutcliffiella</taxon>
    </lineage>
</organism>
<evidence type="ECO:0000313" key="1">
    <source>
        <dbReference type="EMBL" id="ART74581.1"/>
    </source>
</evidence>
<protein>
    <submittedName>
        <fullName evidence="2">DUF2508 family protein</fullName>
    </submittedName>
</protein>
<sequence>MFFRKKDRLKKQYDAKLMETTEDCKNRWAKQKSLVDKSVDPSEEVICQLKVAEAKYLFLLREVRTRMVKK</sequence>
<dbReference type="GeneID" id="96736853"/>
<dbReference type="Pfam" id="PF10704">
    <property type="entry name" value="DUF2508"/>
    <property type="match status" value="1"/>
</dbReference>
<keyword evidence="3" id="KW-1185">Reference proteome</keyword>
<dbReference type="EMBL" id="CP020880">
    <property type="protein sequence ID" value="ART74581.1"/>
    <property type="molecule type" value="Genomic_DNA"/>
</dbReference>
<gene>
    <name evidence="1" type="ORF">B4U37_00150</name>
    <name evidence="2" type="ORF">FZC75_21280</name>
</gene>
<dbReference type="AlphaFoldDB" id="A0A1Y0CH30"/>
<dbReference type="RefSeq" id="WP_010191340.1">
    <property type="nucleotide sequence ID" value="NZ_CP020880.1"/>
</dbReference>
<reference evidence="2 4" key="2">
    <citation type="submission" date="2019-08" db="EMBL/GenBank/DDBJ databases">
        <title>Bacillus genomes from the desert of Cuatro Cienegas, Coahuila.</title>
        <authorList>
            <person name="Olmedo-Alvarez G."/>
        </authorList>
    </citation>
    <scope>NUCLEOTIDE SEQUENCE [LARGE SCALE GENOMIC DNA]</scope>
    <source>
        <strain evidence="2 4">CH98b_3T</strain>
    </source>
</reference>
<dbReference type="Proteomes" id="UP000195573">
    <property type="component" value="Chromosome"/>
</dbReference>
<name>A0A1Y0CH30_9BACI</name>
<evidence type="ECO:0000313" key="4">
    <source>
        <dbReference type="Proteomes" id="UP000324517"/>
    </source>
</evidence>
<evidence type="ECO:0000313" key="3">
    <source>
        <dbReference type="Proteomes" id="UP000195573"/>
    </source>
</evidence>